<proteinExistence type="inferred from homology"/>
<dbReference type="PROSITE" id="PS00470">
    <property type="entry name" value="IDH_IMDH"/>
    <property type="match status" value="1"/>
</dbReference>
<evidence type="ECO:0000256" key="1">
    <source>
        <dbReference type="ARBA" id="ARBA00001936"/>
    </source>
</evidence>
<feature type="domain" description="Isopropylmalate dehydrogenase-like" evidence="11">
    <location>
        <begin position="192"/>
        <end position="552"/>
    </location>
</feature>
<dbReference type="HOGENOM" id="CLU_023296_3_0_1"/>
<keyword evidence="8" id="KW-0521">NADP</keyword>
<dbReference type="STRING" id="40149.A0A0E0DFZ0"/>
<dbReference type="PANTHER" id="PTHR11822:SF5">
    <property type="entry name" value="ISOCITRATE DEHYDROGENASE [NADP], CHLOROPLASTIC_MITOCHONDRIAL"/>
    <property type="match status" value="1"/>
</dbReference>
<dbReference type="NCBIfam" id="TIGR00127">
    <property type="entry name" value="nadp_idh_euk"/>
    <property type="match status" value="1"/>
</dbReference>
<comment type="cofactor">
    <cofactor evidence="2">
        <name>Mg(2+)</name>
        <dbReference type="ChEBI" id="CHEBI:18420"/>
    </cofactor>
</comment>
<organism evidence="12">
    <name type="scientific">Oryza meridionalis</name>
    <dbReference type="NCBI Taxonomy" id="40149"/>
    <lineage>
        <taxon>Eukaryota</taxon>
        <taxon>Viridiplantae</taxon>
        <taxon>Streptophyta</taxon>
        <taxon>Embryophyta</taxon>
        <taxon>Tracheophyta</taxon>
        <taxon>Spermatophyta</taxon>
        <taxon>Magnoliopsida</taxon>
        <taxon>Liliopsida</taxon>
        <taxon>Poales</taxon>
        <taxon>Poaceae</taxon>
        <taxon>BOP clade</taxon>
        <taxon>Oryzoideae</taxon>
        <taxon>Oryzeae</taxon>
        <taxon>Oryzinae</taxon>
        <taxon>Oryza</taxon>
    </lineage>
</organism>
<evidence type="ECO:0000256" key="6">
    <source>
        <dbReference type="ARBA" id="ARBA00022723"/>
    </source>
</evidence>
<keyword evidence="10" id="KW-0464">Manganese</keyword>
<evidence type="ECO:0000313" key="13">
    <source>
        <dbReference type="Proteomes" id="UP000008021"/>
    </source>
</evidence>
<evidence type="ECO:0000259" key="11">
    <source>
        <dbReference type="SMART" id="SM01329"/>
    </source>
</evidence>
<dbReference type="InterPro" id="IPR024084">
    <property type="entry name" value="IsoPropMal-DH-like_dom"/>
</dbReference>
<dbReference type="GO" id="GO:0006099">
    <property type="term" value="P:tricarboxylic acid cycle"/>
    <property type="evidence" value="ECO:0007669"/>
    <property type="project" value="UniProtKB-KW"/>
</dbReference>
<reference evidence="12" key="2">
    <citation type="submission" date="2018-05" db="EMBL/GenBank/DDBJ databases">
        <title>OmerRS3 (Oryza meridionalis Reference Sequence Version 3).</title>
        <authorList>
            <person name="Zhang J."/>
            <person name="Kudrna D."/>
            <person name="Lee S."/>
            <person name="Talag J."/>
            <person name="Welchert J."/>
            <person name="Wing R.A."/>
        </authorList>
    </citation>
    <scope>NUCLEOTIDE SEQUENCE [LARGE SCALE GENOMIC DNA]</scope>
    <source>
        <strain evidence="12">cv. OR44</strain>
    </source>
</reference>
<evidence type="ECO:0000256" key="3">
    <source>
        <dbReference type="ARBA" id="ARBA00007769"/>
    </source>
</evidence>
<dbReference type="GO" id="GO:0006739">
    <property type="term" value="P:NADP+ metabolic process"/>
    <property type="evidence" value="ECO:0007669"/>
    <property type="project" value="TreeGrafter"/>
</dbReference>
<dbReference type="InterPro" id="IPR019818">
    <property type="entry name" value="IsoCit/isopropylmalate_DH_CS"/>
</dbReference>
<dbReference type="GO" id="GO:0006102">
    <property type="term" value="P:isocitrate metabolic process"/>
    <property type="evidence" value="ECO:0007669"/>
    <property type="project" value="InterPro"/>
</dbReference>
<reference evidence="12" key="1">
    <citation type="submission" date="2015-04" db="UniProtKB">
        <authorList>
            <consortium name="EnsemblPlants"/>
        </authorList>
    </citation>
    <scope>IDENTIFICATION</scope>
</reference>
<dbReference type="PANTHER" id="PTHR11822">
    <property type="entry name" value="NADP-SPECIFIC ISOCITRATE DEHYDROGENASE"/>
    <property type="match status" value="1"/>
</dbReference>
<dbReference type="Proteomes" id="UP000008021">
    <property type="component" value="Chromosome 4"/>
</dbReference>
<dbReference type="GO" id="GO:0051287">
    <property type="term" value="F:NAD binding"/>
    <property type="evidence" value="ECO:0007669"/>
    <property type="project" value="InterPro"/>
</dbReference>
<sequence>MLPNPFAELLLIFSRRRRLCLQPRPPVPTRQSLRSFLSVPDFPYRGAAASSLFPPPSLPARPHPTTTTLVVRGARAPHATREDLLGSAPLRPRGVRCGAVRCGAGLGGMRHLLLLRCGMAPLYGSSSSAAATKALLLNPAAAARRRAPAVAHAFVPSSPGPRAFRRGGASLRCYAAAAAAVAEQHRIKVHNPIVEMDGDEMTRVIWKMIKDKLIFPYLELNVKYFDLGLLNRDATDDKVTVESAEATLDVIQGYSILYPAFVIKFFLYDFNRYNVAVKCATITPDETRVKEFKLKSMWRSPNGTIRNILNVLDGAEPVELNVYDFKGPGVALSMYNVDESIRAFAESSMAMALSKKWPLYLSTKNTILKKYDGRFKDIFQEVYEEKWKEKFEENSIWYEHRLIDDMVAYAVKSEGGYVWACKNYDGDVQSDFLAQGFGSLGLMSSVLLSSDGKTLEAEAAHGTVTRHFRLHQKGQETSTNSIASIFAWTRGLEHRAKLDKNDRLLDFTKKLESACIETVESGKMTKDLALLIHGPKVTREFYLNTEEFIDAVAQQLREKIQIPAVV</sequence>
<keyword evidence="5" id="KW-0816">Tricarboxylic acid cycle</keyword>
<keyword evidence="7" id="KW-0460">Magnesium</keyword>
<evidence type="ECO:0000256" key="7">
    <source>
        <dbReference type="ARBA" id="ARBA00022842"/>
    </source>
</evidence>
<dbReference type="EC" id="1.1.1.42" evidence="4"/>
<dbReference type="GO" id="GO:0005739">
    <property type="term" value="C:mitochondrion"/>
    <property type="evidence" value="ECO:0007669"/>
    <property type="project" value="TreeGrafter"/>
</dbReference>
<name>A0A0E0DFZ0_9ORYZ</name>
<dbReference type="EnsemblPlants" id="OMERI04G15240.1">
    <property type="protein sequence ID" value="OMERI04G15240.1"/>
    <property type="gene ID" value="OMERI04G15240"/>
</dbReference>
<keyword evidence="6" id="KW-0479">Metal-binding</keyword>
<comment type="similarity">
    <text evidence="3">Belongs to the isocitrate and isopropylmalate dehydrogenases family.</text>
</comment>
<protein>
    <recommendedName>
        <fullName evidence="4">isocitrate dehydrogenase (NADP(+))</fullName>
        <ecNumber evidence="4">1.1.1.42</ecNumber>
    </recommendedName>
</protein>
<evidence type="ECO:0000256" key="8">
    <source>
        <dbReference type="ARBA" id="ARBA00022857"/>
    </source>
</evidence>
<dbReference type="Pfam" id="PF00180">
    <property type="entry name" value="Iso_dh"/>
    <property type="match status" value="1"/>
</dbReference>
<evidence type="ECO:0000256" key="4">
    <source>
        <dbReference type="ARBA" id="ARBA00013013"/>
    </source>
</evidence>
<evidence type="ECO:0000256" key="5">
    <source>
        <dbReference type="ARBA" id="ARBA00022532"/>
    </source>
</evidence>
<dbReference type="InterPro" id="IPR004790">
    <property type="entry name" value="Isocitrate_DH_NADP"/>
</dbReference>
<evidence type="ECO:0000256" key="2">
    <source>
        <dbReference type="ARBA" id="ARBA00001946"/>
    </source>
</evidence>
<dbReference type="SUPFAM" id="SSF53659">
    <property type="entry name" value="Isocitrate/Isopropylmalate dehydrogenase-like"/>
    <property type="match status" value="1"/>
</dbReference>
<evidence type="ECO:0000256" key="10">
    <source>
        <dbReference type="ARBA" id="ARBA00023211"/>
    </source>
</evidence>
<dbReference type="Gramene" id="OMERI04G15240.1">
    <property type="protein sequence ID" value="OMERI04G15240.1"/>
    <property type="gene ID" value="OMERI04G15240"/>
</dbReference>
<keyword evidence="13" id="KW-1185">Reference proteome</keyword>
<dbReference type="Gene3D" id="3.40.718.10">
    <property type="entry name" value="Isopropylmalate Dehydrogenase"/>
    <property type="match status" value="2"/>
</dbReference>
<dbReference type="GO" id="GO:0004450">
    <property type="term" value="F:isocitrate dehydrogenase (NADP+) activity"/>
    <property type="evidence" value="ECO:0007669"/>
    <property type="project" value="UniProtKB-EC"/>
</dbReference>
<comment type="cofactor">
    <cofactor evidence="1">
        <name>Mn(2+)</name>
        <dbReference type="ChEBI" id="CHEBI:29035"/>
    </cofactor>
</comment>
<dbReference type="NCBIfam" id="NF006156">
    <property type="entry name" value="PRK08299.1"/>
    <property type="match status" value="1"/>
</dbReference>
<accession>A0A0E0DFZ0</accession>
<dbReference type="GO" id="GO:0000287">
    <property type="term" value="F:magnesium ion binding"/>
    <property type="evidence" value="ECO:0007669"/>
    <property type="project" value="InterPro"/>
</dbReference>
<keyword evidence="9" id="KW-0560">Oxidoreductase</keyword>
<dbReference type="SMART" id="SM01329">
    <property type="entry name" value="Iso_dh"/>
    <property type="match status" value="1"/>
</dbReference>
<evidence type="ECO:0000256" key="9">
    <source>
        <dbReference type="ARBA" id="ARBA00023002"/>
    </source>
</evidence>
<dbReference type="AlphaFoldDB" id="A0A0E0DFZ0"/>
<evidence type="ECO:0000313" key="12">
    <source>
        <dbReference type="EnsemblPlants" id="OMERI04G15240.1"/>
    </source>
</evidence>